<dbReference type="Gene3D" id="2.60.40.790">
    <property type="match status" value="1"/>
</dbReference>
<feature type="domain" description="SHSP" evidence="4">
    <location>
        <begin position="34"/>
        <end position="143"/>
    </location>
</feature>
<evidence type="ECO:0000313" key="6">
    <source>
        <dbReference type="Proteomes" id="UP001596398"/>
    </source>
</evidence>
<dbReference type="SUPFAM" id="SSF49764">
    <property type="entry name" value="HSP20-like chaperones"/>
    <property type="match status" value="1"/>
</dbReference>
<evidence type="ECO:0000256" key="3">
    <source>
        <dbReference type="RuleBase" id="RU003616"/>
    </source>
</evidence>
<dbReference type="CDD" id="cd06464">
    <property type="entry name" value="ACD_sHsps-like"/>
    <property type="match status" value="1"/>
</dbReference>
<dbReference type="InterPro" id="IPR002068">
    <property type="entry name" value="A-crystallin/Hsp20_dom"/>
</dbReference>
<reference evidence="5 6" key="1">
    <citation type="journal article" date="2019" name="Int. J. Syst. Evol. Microbiol.">
        <title>The Global Catalogue of Microorganisms (GCM) 10K type strain sequencing project: providing services to taxonomists for standard genome sequencing and annotation.</title>
        <authorList>
            <consortium name="The Broad Institute Genomics Platform"/>
            <consortium name="The Broad Institute Genome Sequencing Center for Infectious Disease"/>
            <person name="Wu L."/>
            <person name="Ma J."/>
        </authorList>
    </citation>
    <scope>NUCLEOTIDE SEQUENCE [LARGE SCALE GENOMIC DNA]</scope>
    <source>
        <strain evidence="5 6">DT85</strain>
    </source>
</reference>
<dbReference type="RefSeq" id="WP_276234533.1">
    <property type="nucleotide sequence ID" value="NZ_CP119802.1"/>
</dbReference>
<dbReference type="Pfam" id="PF00011">
    <property type="entry name" value="HSP20"/>
    <property type="match status" value="1"/>
</dbReference>
<protein>
    <submittedName>
        <fullName evidence="5">Hsp20/alpha crystallin family protein</fullName>
    </submittedName>
</protein>
<dbReference type="PROSITE" id="PS01031">
    <property type="entry name" value="SHSP"/>
    <property type="match status" value="1"/>
</dbReference>
<evidence type="ECO:0000256" key="1">
    <source>
        <dbReference type="ARBA" id="ARBA00023016"/>
    </source>
</evidence>
<dbReference type="PANTHER" id="PTHR46733:SF4">
    <property type="entry name" value="HEAT SHOCK PROTEIN 21, CHLOROPLASTIC"/>
    <property type="match status" value="1"/>
</dbReference>
<dbReference type="EMBL" id="JBHTAP010000001">
    <property type="protein sequence ID" value="MFC7236376.1"/>
    <property type="molecule type" value="Genomic_DNA"/>
</dbReference>
<keyword evidence="6" id="KW-1185">Reference proteome</keyword>
<evidence type="ECO:0000259" key="4">
    <source>
        <dbReference type="PROSITE" id="PS01031"/>
    </source>
</evidence>
<organism evidence="5 6">
    <name type="scientific">Halosegnis marinus</name>
    <dbReference type="NCBI Taxonomy" id="3034023"/>
    <lineage>
        <taxon>Archaea</taxon>
        <taxon>Methanobacteriati</taxon>
        <taxon>Methanobacteriota</taxon>
        <taxon>Stenosarchaea group</taxon>
        <taxon>Halobacteria</taxon>
        <taxon>Halobacteriales</taxon>
        <taxon>Natronomonadaceae</taxon>
        <taxon>Halosegnis</taxon>
    </lineage>
</organism>
<proteinExistence type="inferred from homology"/>
<name>A0ABD5ZSD8_9EURY</name>
<dbReference type="InterPro" id="IPR044587">
    <property type="entry name" value="HSP21-like"/>
</dbReference>
<sequence>MADRRYPFDVFDEMDRMMESMRRSMYEGVDDVRSWGARSGAHLSVDRDGDHYVVLADLPGFEKEEIDLRFHDGMLHLAASHEVSESDEHGALSRSRRVNESVRVPGEVVEDGIEATYRNGVLEVRLPALDDEAEDDSRRIDID</sequence>
<accession>A0ABD5ZSD8</accession>
<comment type="caution">
    <text evidence="5">The sequence shown here is derived from an EMBL/GenBank/DDBJ whole genome shotgun (WGS) entry which is preliminary data.</text>
</comment>
<gene>
    <name evidence="5" type="ORF">ACFQJ4_13740</name>
</gene>
<evidence type="ECO:0000313" key="5">
    <source>
        <dbReference type="EMBL" id="MFC7236376.1"/>
    </source>
</evidence>
<evidence type="ECO:0000256" key="2">
    <source>
        <dbReference type="PROSITE-ProRule" id="PRU00285"/>
    </source>
</evidence>
<dbReference type="PANTHER" id="PTHR46733">
    <property type="entry name" value="26.5 KDA HEAT SHOCK PROTEIN, MITOCHONDRIAL"/>
    <property type="match status" value="1"/>
</dbReference>
<keyword evidence="1" id="KW-0346">Stress response</keyword>
<dbReference type="AlphaFoldDB" id="A0ABD5ZSD8"/>
<dbReference type="GeneID" id="79268093"/>
<dbReference type="Proteomes" id="UP001596398">
    <property type="component" value="Unassembled WGS sequence"/>
</dbReference>
<dbReference type="InterPro" id="IPR008978">
    <property type="entry name" value="HSP20-like_chaperone"/>
</dbReference>
<comment type="similarity">
    <text evidence="2 3">Belongs to the small heat shock protein (HSP20) family.</text>
</comment>